<reference evidence="6 7" key="1">
    <citation type="submission" date="2018-11" db="EMBL/GenBank/DDBJ databases">
        <title>Pseudaminobacter arsenicus sp. nov., an arsenic-resistant bacterium isolated from arsenic-rich aquifers.</title>
        <authorList>
            <person name="Mu Y."/>
        </authorList>
    </citation>
    <scope>NUCLEOTIDE SEQUENCE [LARGE SCALE GENOMIC DNA]</scope>
    <source>
        <strain evidence="6 7">CB3</strain>
    </source>
</reference>
<dbReference type="CDD" id="cd06273">
    <property type="entry name" value="PBP1_LacI-like"/>
    <property type="match status" value="1"/>
</dbReference>
<dbReference type="EMBL" id="RKST01000017">
    <property type="protein sequence ID" value="RUM96661.1"/>
    <property type="molecule type" value="Genomic_DNA"/>
</dbReference>
<dbReference type="AlphaFoldDB" id="A0A432V3A4"/>
<dbReference type="InterPro" id="IPR001761">
    <property type="entry name" value="Peripla_BP/Lac1_sug-bd_dom"/>
</dbReference>
<organism evidence="6 7">
    <name type="scientific">Borborobacter arsenicus</name>
    <dbReference type="NCBI Taxonomy" id="1851146"/>
    <lineage>
        <taxon>Bacteria</taxon>
        <taxon>Pseudomonadati</taxon>
        <taxon>Pseudomonadota</taxon>
        <taxon>Alphaproteobacteria</taxon>
        <taxon>Hyphomicrobiales</taxon>
        <taxon>Phyllobacteriaceae</taxon>
        <taxon>Borborobacter</taxon>
    </lineage>
</organism>
<keyword evidence="1" id="KW-0805">Transcription regulation</keyword>
<dbReference type="GO" id="GO:0003700">
    <property type="term" value="F:DNA-binding transcription factor activity"/>
    <property type="evidence" value="ECO:0007669"/>
    <property type="project" value="TreeGrafter"/>
</dbReference>
<dbReference type="Gene3D" id="1.10.260.40">
    <property type="entry name" value="lambda repressor-like DNA-binding domains"/>
    <property type="match status" value="1"/>
</dbReference>
<gene>
    <name evidence="6" type="ORF">EET67_16895</name>
</gene>
<keyword evidence="3" id="KW-0804">Transcription</keyword>
<dbReference type="Gene3D" id="3.40.50.2300">
    <property type="match status" value="2"/>
</dbReference>
<keyword evidence="2" id="KW-0238">DNA-binding</keyword>
<dbReference type="PROSITE" id="PS00356">
    <property type="entry name" value="HTH_LACI_1"/>
    <property type="match status" value="1"/>
</dbReference>
<evidence type="ECO:0000313" key="6">
    <source>
        <dbReference type="EMBL" id="RUM96661.1"/>
    </source>
</evidence>
<accession>A0A432V3A4</accession>
<dbReference type="InterPro" id="IPR000843">
    <property type="entry name" value="HTH_LacI"/>
</dbReference>
<dbReference type="Proteomes" id="UP000281647">
    <property type="component" value="Unassembled WGS sequence"/>
</dbReference>
<dbReference type="InterPro" id="IPR010982">
    <property type="entry name" value="Lambda_DNA-bd_dom_sf"/>
</dbReference>
<evidence type="ECO:0000256" key="2">
    <source>
        <dbReference type="ARBA" id="ARBA00023125"/>
    </source>
</evidence>
<evidence type="ECO:0000256" key="4">
    <source>
        <dbReference type="SAM" id="MobiDB-lite"/>
    </source>
</evidence>
<name>A0A432V3A4_9HYPH</name>
<feature type="compositionally biased region" description="Basic residues" evidence="4">
    <location>
        <begin position="371"/>
        <end position="381"/>
    </location>
</feature>
<dbReference type="Pfam" id="PF00356">
    <property type="entry name" value="LacI"/>
    <property type="match status" value="1"/>
</dbReference>
<dbReference type="SUPFAM" id="SSF47413">
    <property type="entry name" value="lambda repressor-like DNA-binding domains"/>
    <property type="match status" value="1"/>
</dbReference>
<dbReference type="OrthoDB" id="8433438at2"/>
<dbReference type="InterPro" id="IPR028082">
    <property type="entry name" value="Peripla_BP_I"/>
</dbReference>
<keyword evidence="7" id="KW-1185">Reference proteome</keyword>
<dbReference type="PANTHER" id="PTHR30146">
    <property type="entry name" value="LACI-RELATED TRANSCRIPTIONAL REPRESSOR"/>
    <property type="match status" value="1"/>
</dbReference>
<dbReference type="SMART" id="SM00354">
    <property type="entry name" value="HTH_LACI"/>
    <property type="match status" value="1"/>
</dbReference>
<dbReference type="PROSITE" id="PS50932">
    <property type="entry name" value="HTH_LACI_2"/>
    <property type="match status" value="1"/>
</dbReference>
<dbReference type="PANTHER" id="PTHR30146:SF138">
    <property type="entry name" value="TRANSCRIPTIONAL REGULATORY PROTEIN"/>
    <property type="match status" value="1"/>
</dbReference>
<evidence type="ECO:0000313" key="7">
    <source>
        <dbReference type="Proteomes" id="UP000281647"/>
    </source>
</evidence>
<comment type="caution">
    <text evidence="6">The sequence shown here is derived from an EMBL/GenBank/DDBJ whole genome shotgun (WGS) entry which is preliminary data.</text>
</comment>
<dbReference type="GO" id="GO:0000976">
    <property type="term" value="F:transcription cis-regulatory region binding"/>
    <property type="evidence" value="ECO:0007669"/>
    <property type="project" value="TreeGrafter"/>
</dbReference>
<protein>
    <submittedName>
        <fullName evidence="6">LacI family transcriptional regulator</fullName>
    </submittedName>
</protein>
<feature type="region of interest" description="Disordered" evidence="4">
    <location>
        <begin position="1"/>
        <end position="20"/>
    </location>
</feature>
<dbReference type="SUPFAM" id="SSF53822">
    <property type="entry name" value="Periplasmic binding protein-like I"/>
    <property type="match status" value="1"/>
</dbReference>
<dbReference type="RefSeq" id="WP_128627715.1">
    <property type="nucleotide sequence ID" value="NZ_RKST01000017.1"/>
</dbReference>
<feature type="region of interest" description="Disordered" evidence="4">
    <location>
        <begin position="343"/>
        <end position="381"/>
    </location>
</feature>
<evidence type="ECO:0000256" key="1">
    <source>
        <dbReference type="ARBA" id="ARBA00023015"/>
    </source>
</evidence>
<feature type="domain" description="HTH lacI-type" evidence="5">
    <location>
        <begin position="22"/>
        <end position="76"/>
    </location>
</feature>
<sequence>MTQSQQGEPKRQRARRGVKRKMRLADVARRAGVSEATASRAINRPELVRQEVRERVARAIQELSYVAHGAARALASDRTHSIGLIVPTLRTAIFAESAEILQQALNRSGYHLIIASSEYDKAREFHEVRALLQHGIDGMVLVGQDHSPELWQLLETSGLPFVTAFQYAGDSSYPCIGVDNRQEFYDATRFLINLGHTNIAVLSAEMHANERLAARAAGARACMEDHDLPAPDMIEVPSTLTDARQGLRRLLERNPQVTAVACTNDLMAFGALAECRTLGIDVPDQLSVIGFDDLDIAEHTHPSLTTVRLPLAEQSRRVGEYLLARIEGRDAPSSTRLKASFIVRESTGRPPEPARTAQRGAGEATPLHTPSSKRRARSAAE</sequence>
<dbReference type="CDD" id="cd01392">
    <property type="entry name" value="HTH_LacI"/>
    <property type="match status" value="1"/>
</dbReference>
<evidence type="ECO:0000256" key="3">
    <source>
        <dbReference type="ARBA" id="ARBA00023163"/>
    </source>
</evidence>
<dbReference type="Pfam" id="PF00532">
    <property type="entry name" value="Peripla_BP_1"/>
    <property type="match status" value="1"/>
</dbReference>
<evidence type="ECO:0000259" key="5">
    <source>
        <dbReference type="PROSITE" id="PS50932"/>
    </source>
</evidence>
<proteinExistence type="predicted"/>